<organism evidence="5 6">
    <name type="scientific">Actinocorallia aurantiaca</name>
    <dbReference type="NCBI Taxonomy" id="46204"/>
    <lineage>
        <taxon>Bacteria</taxon>
        <taxon>Bacillati</taxon>
        <taxon>Actinomycetota</taxon>
        <taxon>Actinomycetes</taxon>
        <taxon>Streptosporangiales</taxon>
        <taxon>Thermomonosporaceae</taxon>
        <taxon>Actinocorallia</taxon>
    </lineage>
</organism>
<dbReference type="InterPro" id="IPR001867">
    <property type="entry name" value="OmpR/PhoB-type_DNA-bd"/>
</dbReference>
<dbReference type="SMART" id="SM00028">
    <property type="entry name" value="TPR"/>
    <property type="match status" value="3"/>
</dbReference>
<proteinExistence type="inferred from homology"/>
<dbReference type="InterPro" id="IPR005158">
    <property type="entry name" value="BTAD"/>
</dbReference>
<dbReference type="SMART" id="SM00862">
    <property type="entry name" value="Trans_reg_C"/>
    <property type="match status" value="1"/>
</dbReference>
<dbReference type="SUPFAM" id="SSF52540">
    <property type="entry name" value="P-loop containing nucleoside triphosphate hydrolases"/>
    <property type="match status" value="1"/>
</dbReference>
<comment type="similarity">
    <text evidence="1">Belongs to the AfsR/DnrI/RedD regulatory family.</text>
</comment>
<evidence type="ECO:0000313" key="6">
    <source>
        <dbReference type="Proteomes" id="UP001501842"/>
    </source>
</evidence>
<sequence length="978" mass="105708">MRFGILGAVQVWDDQGTPVSVGGPRVRALLALLLLNAGRVVPSESLIDGLYGDEPPAGAGNALQSQVSRLRRALKGIAEVESSAAGYRLAADPQDVDAHRFQRLADEASGRGAAERAALLDEALGLWRGPALADVPEARGQAVRFEEARVTALEDRAAARLELGGHRELVAPLRELAEAHPLRERPRALLMRALYGSGRQGEALELYERTRRILADELGADPSTELSDVHLAILRGEPEPAAGPEPGPEPVRSRVPAQFTSFVGRDDDLARVGSLLRDARLVTLTGPGGAGKTRLAIEAGARAGGTFVDFAAVSSGEGQTALARTVMGALGLREAGVLPSGERLGPVERLETALGDRPALLILDNCEHVIGSAAPLARRLLAACPGLRVLATSREALGITGEALWPVRQLAVPDARATLTEAAAAPAVRLFADRASAASPGFRLTAADLEDVIGICEALDGQPLAIELAAARLRALTVKEVADRLGDRFRLLSRGDRTQSPRHRTLRAVVEWSWDLLGPEEQRLARRLSVFTGGFTARAAREVCGGDEDLLLDLADRSLVQRTPSGRYRMLQTIYAYCAEQLEEAGEERELRRAHAEYFLTFAREADPHLRSAEQVAWLERLDADQENLHAALRWALDADTALALRLVGVLASYWWLRGIRSEGSEAGLRLLRTFGDAPPPEFDEEYVVSVALVSLGNQEVPELPSLVARGEDLLNRIDRPLRQPYLLAMWALAAGPPKDSDDVDRILSERDPQFTGHPWNQALVEMGAGYLYLFRGRPDLTEPYLDRALAGFRAVGERWGMTQTLDALSTTAEQAGDAPRALALLDEALVLVHELGSLADTADILQRRGDVLTTLGRLDEARASHLSARDLARRVGAQNTLVAVHCGLGDLSRLEDDLDTATALYERALAECPPRWYASEIRARGLLGLAHVALARNDRPTARTHAARAAEAVRDHPLGRLLSQEAETLLTTLTDPV</sequence>
<feature type="domain" description="OmpR/PhoB-type" evidence="4">
    <location>
        <begin position="1"/>
        <end position="91"/>
    </location>
</feature>
<dbReference type="EMBL" id="BAAATZ010000003">
    <property type="protein sequence ID" value="GAA2720807.1"/>
    <property type="molecule type" value="Genomic_DNA"/>
</dbReference>
<evidence type="ECO:0000256" key="1">
    <source>
        <dbReference type="ARBA" id="ARBA00005820"/>
    </source>
</evidence>
<dbReference type="Gene3D" id="1.25.40.10">
    <property type="entry name" value="Tetratricopeptide repeat domain"/>
    <property type="match status" value="2"/>
</dbReference>
<dbReference type="SMART" id="SM01043">
    <property type="entry name" value="BTAD"/>
    <property type="match status" value="1"/>
</dbReference>
<dbReference type="Pfam" id="PF03704">
    <property type="entry name" value="BTAD"/>
    <property type="match status" value="1"/>
</dbReference>
<feature type="DNA-binding region" description="OmpR/PhoB-type" evidence="3">
    <location>
        <begin position="1"/>
        <end position="91"/>
    </location>
</feature>
<evidence type="ECO:0000313" key="5">
    <source>
        <dbReference type="EMBL" id="GAA2720807.1"/>
    </source>
</evidence>
<reference evidence="5 6" key="1">
    <citation type="journal article" date="2019" name="Int. J. Syst. Evol. Microbiol.">
        <title>The Global Catalogue of Microorganisms (GCM) 10K type strain sequencing project: providing services to taxonomists for standard genome sequencing and annotation.</title>
        <authorList>
            <consortium name="The Broad Institute Genomics Platform"/>
            <consortium name="The Broad Institute Genome Sequencing Center for Infectious Disease"/>
            <person name="Wu L."/>
            <person name="Ma J."/>
        </authorList>
    </citation>
    <scope>NUCLEOTIDE SEQUENCE [LARGE SCALE GENOMIC DNA]</scope>
    <source>
        <strain evidence="5 6">JCM 8201</strain>
    </source>
</reference>
<dbReference type="Gene3D" id="1.10.10.10">
    <property type="entry name" value="Winged helix-like DNA-binding domain superfamily/Winged helix DNA-binding domain"/>
    <property type="match status" value="1"/>
</dbReference>
<dbReference type="Gene3D" id="3.40.50.300">
    <property type="entry name" value="P-loop containing nucleotide triphosphate hydrolases"/>
    <property type="match status" value="1"/>
</dbReference>
<dbReference type="InterPro" id="IPR058852">
    <property type="entry name" value="HTH_77"/>
</dbReference>
<dbReference type="PROSITE" id="PS51755">
    <property type="entry name" value="OMPR_PHOB"/>
    <property type="match status" value="1"/>
</dbReference>
<dbReference type="InterPro" id="IPR036388">
    <property type="entry name" value="WH-like_DNA-bd_sf"/>
</dbReference>
<dbReference type="InterPro" id="IPR019734">
    <property type="entry name" value="TPR_rpt"/>
</dbReference>
<evidence type="ECO:0000256" key="2">
    <source>
        <dbReference type="ARBA" id="ARBA00023125"/>
    </source>
</evidence>
<accession>A0ABN3TY22</accession>
<dbReference type="InterPro" id="IPR016032">
    <property type="entry name" value="Sig_transdc_resp-reg_C-effctor"/>
</dbReference>
<dbReference type="CDD" id="cd15831">
    <property type="entry name" value="BTAD"/>
    <property type="match status" value="1"/>
</dbReference>
<dbReference type="SUPFAM" id="SSF46894">
    <property type="entry name" value="C-terminal effector domain of the bipartite response regulators"/>
    <property type="match status" value="1"/>
</dbReference>
<comment type="caution">
    <text evidence="5">The sequence shown here is derived from an EMBL/GenBank/DDBJ whole genome shotgun (WGS) entry which is preliminary data.</text>
</comment>
<evidence type="ECO:0000256" key="3">
    <source>
        <dbReference type="PROSITE-ProRule" id="PRU01091"/>
    </source>
</evidence>
<protein>
    <submittedName>
        <fullName evidence="5">BTAD domain-containing putative transcriptional regulator</fullName>
    </submittedName>
</protein>
<dbReference type="PANTHER" id="PTHR47691:SF3">
    <property type="entry name" value="HTH-TYPE TRANSCRIPTIONAL REGULATOR RV0890C-RELATED"/>
    <property type="match status" value="1"/>
</dbReference>
<keyword evidence="6" id="KW-1185">Reference proteome</keyword>
<dbReference type="Proteomes" id="UP001501842">
    <property type="component" value="Unassembled WGS sequence"/>
</dbReference>
<dbReference type="Pfam" id="PF00486">
    <property type="entry name" value="Trans_reg_C"/>
    <property type="match status" value="1"/>
</dbReference>
<dbReference type="SUPFAM" id="SSF48452">
    <property type="entry name" value="TPR-like"/>
    <property type="match status" value="2"/>
</dbReference>
<dbReference type="InterPro" id="IPR011990">
    <property type="entry name" value="TPR-like_helical_dom_sf"/>
</dbReference>
<dbReference type="InterPro" id="IPR027417">
    <property type="entry name" value="P-loop_NTPase"/>
</dbReference>
<dbReference type="Pfam" id="PF25872">
    <property type="entry name" value="HTH_77"/>
    <property type="match status" value="1"/>
</dbReference>
<evidence type="ECO:0000259" key="4">
    <source>
        <dbReference type="PROSITE" id="PS51755"/>
    </source>
</evidence>
<keyword evidence="2 3" id="KW-0238">DNA-binding</keyword>
<dbReference type="RefSeq" id="WP_344448903.1">
    <property type="nucleotide sequence ID" value="NZ_BAAATZ010000003.1"/>
</dbReference>
<dbReference type="PANTHER" id="PTHR47691">
    <property type="entry name" value="REGULATOR-RELATED"/>
    <property type="match status" value="1"/>
</dbReference>
<gene>
    <name evidence="5" type="ORF">GCM10010439_09540</name>
</gene>
<name>A0ABN3TY22_9ACTN</name>